<proteinExistence type="predicted"/>
<dbReference type="Pfam" id="PF13456">
    <property type="entry name" value="RVT_3"/>
    <property type="match status" value="1"/>
</dbReference>
<keyword evidence="3" id="KW-1185">Reference proteome</keyword>
<dbReference type="Proteomes" id="UP001168877">
    <property type="component" value="Unassembled WGS sequence"/>
</dbReference>
<dbReference type="InterPro" id="IPR012337">
    <property type="entry name" value="RNaseH-like_sf"/>
</dbReference>
<dbReference type="GO" id="GO:0003676">
    <property type="term" value="F:nucleic acid binding"/>
    <property type="evidence" value="ECO:0007669"/>
    <property type="project" value="InterPro"/>
</dbReference>
<dbReference type="GO" id="GO:0004523">
    <property type="term" value="F:RNA-DNA hybrid ribonuclease activity"/>
    <property type="evidence" value="ECO:0007669"/>
    <property type="project" value="InterPro"/>
</dbReference>
<sequence>MGIQDVIFAELLAIMCACELFGSKHDLASRPITFINDSKTTVSWVSGCIPGNNSHDQVIGNIRSWLDSFYLAVVEFRPRMTNSFADILAKKGLQSGTKELWWSVS</sequence>
<reference evidence="2" key="1">
    <citation type="journal article" date="2022" name="Plant J.">
        <title>Strategies of tolerance reflected in two North American maple genomes.</title>
        <authorList>
            <person name="McEvoy S.L."/>
            <person name="Sezen U.U."/>
            <person name="Trouern-Trend A."/>
            <person name="McMahon S.M."/>
            <person name="Schaberg P.G."/>
            <person name="Yang J."/>
            <person name="Wegrzyn J.L."/>
            <person name="Swenson N.G."/>
        </authorList>
    </citation>
    <scope>NUCLEOTIDE SEQUENCE</scope>
    <source>
        <strain evidence="2">NS2018</strain>
    </source>
</reference>
<comment type="caution">
    <text evidence="2">The sequence shown here is derived from an EMBL/GenBank/DDBJ whole genome shotgun (WGS) entry which is preliminary data.</text>
</comment>
<dbReference type="InterPro" id="IPR036397">
    <property type="entry name" value="RNaseH_sf"/>
</dbReference>
<organism evidence="2 3">
    <name type="scientific">Acer saccharum</name>
    <name type="common">Sugar maple</name>
    <dbReference type="NCBI Taxonomy" id="4024"/>
    <lineage>
        <taxon>Eukaryota</taxon>
        <taxon>Viridiplantae</taxon>
        <taxon>Streptophyta</taxon>
        <taxon>Embryophyta</taxon>
        <taxon>Tracheophyta</taxon>
        <taxon>Spermatophyta</taxon>
        <taxon>Magnoliopsida</taxon>
        <taxon>eudicotyledons</taxon>
        <taxon>Gunneridae</taxon>
        <taxon>Pentapetalae</taxon>
        <taxon>rosids</taxon>
        <taxon>malvids</taxon>
        <taxon>Sapindales</taxon>
        <taxon>Sapindaceae</taxon>
        <taxon>Hippocastanoideae</taxon>
        <taxon>Acereae</taxon>
        <taxon>Acer</taxon>
    </lineage>
</organism>
<dbReference type="InterPro" id="IPR002156">
    <property type="entry name" value="RNaseH_domain"/>
</dbReference>
<gene>
    <name evidence="2" type="ORF">LWI29_020370</name>
</gene>
<evidence type="ECO:0000313" key="3">
    <source>
        <dbReference type="Proteomes" id="UP001168877"/>
    </source>
</evidence>
<feature type="domain" description="RNase H type-1" evidence="1">
    <location>
        <begin position="6"/>
        <end position="91"/>
    </location>
</feature>
<evidence type="ECO:0000259" key="1">
    <source>
        <dbReference type="Pfam" id="PF13456"/>
    </source>
</evidence>
<accession>A0AA39T0V8</accession>
<dbReference type="AlphaFoldDB" id="A0AA39T0V8"/>
<dbReference type="Gene3D" id="3.30.420.10">
    <property type="entry name" value="Ribonuclease H-like superfamily/Ribonuclease H"/>
    <property type="match status" value="1"/>
</dbReference>
<name>A0AA39T0V8_ACESA</name>
<evidence type="ECO:0000313" key="2">
    <source>
        <dbReference type="EMBL" id="KAK0600998.1"/>
    </source>
</evidence>
<reference evidence="2" key="2">
    <citation type="submission" date="2023-06" db="EMBL/GenBank/DDBJ databases">
        <authorList>
            <person name="Swenson N.G."/>
            <person name="Wegrzyn J.L."/>
            <person name="Mcevoy S.L."/>
        </authorList>
    </citation>
    <scope>NUCLEOTIDE SEQUENCE</scope>
    <source>
        <strain evidence="2">NS2018</strain>
        <tissue evidence="2">Leaf</tissue>
    </source>
</reference>
<protein>
    <recommendedName>
        <fullName evidence="1">RNase H type-1 domain-containing protein</fullName>
    </recommendedName>
</protein>
<dbReference type="SUPFAM" id="SSF53098">
    <property type="entry name" value="Ribonuclease H-like"/>
    <property type="match status" value="1"/>
</dbReference>
<dbReference type="EMBL" id="JAUESC010000003">
    <property type="protein sequence ID" value="KAK0600998.1"/>
    <property type="molecule type" value="Genomic_DNA"/>
</dbReference>